<protein>
    <submittedName>
        <fullName evidence="1">Zinc/iron-chelating domain-containing protein</fullName>
    </submittedName>
</protein>
<dbReference type="OrthoDB" id="196483at2"/>
<accession>A0A327KK59</accession>
<dbReference type="Proteomes" id="UP000248863">
    <property type="component" value="Unassembled WGS sequence"/>
</dbReference>
<dbReference type="Pfam" id="PF03692">
    <property type="entry name" value="CxxCxxCC"/>
    <property type="match status" value="1"/>
</dbReference>
<dbReference type="AlphaFoldDB" id="A0A327KK59"/>
<name>A0A327KK59_9BRAD</name>
<evidence type="ECO:0000313" key="2">
    <source>
        <dbReference type="Proteomes" id="UP000248863"/>
    </source>
</evidence>
<evidence type="ECO:0000313" key="1">
    <source>
        <dbReference type="EMBL" id="RAI38476.1"/>
    </source>
</evidence>
<comment type="caution">
    <text evidence="1">The sequence shown here is derived from an EMBL/GenBank/DDBJ whole genome shotgun (WGS) entry which is preliminary data.</text>
</comment>
<reference evidence="1 2" key="1">
    <citation type="submission" date="2017-07" db="EMBL/GenBank/DDBJ databases">
        <title>Draft Genome Sequences of Select Purple Nonsulfur Bacteria.</title>
        <authorList>
            <person name="Lasarre B."/>
            <person name="Mckinlay J.B."/>
        </authorList>
    </citation>
    <scope>NUCLEOTIDE SEQUENCE [LARGE SCALE GENOMIC DNA]</scope>
    <source>
        <strain evidence="1 2">DSM 11907</strain>
    </source>
</reference>
<gene>
    <name evidence="1" type="ORF">CH338_12575</name>
</gene>
<sequence length="115" mass="12244">MDTDDDPPAERPDWSCQACGACCATAADWPRFSLESEEEIARIPAAHVDDAAGRMRSVDDRCTALAGTVGTFTACTVYAVRPLVCRECQPGDPECLIARARWGLPTAVDSDGPIG</sequence>
<proteinExistence type="predicted"/>
<dbReference type="InterPro" id="IPR005358">
    <property type="entry name" value="Puta_zinc/iron-chelating_dom"/>
</dbReference>
<organism evidence="1 2">
    <name type="scientific">Rhodoplanes elegans</name>
    <dbReference type="NCBI Taxonomy" id="29408"/>
    <lineage>
        <taxon>Bacteria</taxon>
        <taxon>Pseudomonadati</taxon>
        <taxon>Pseudomonadota</taxon>
        <taxon>Alphaproteobacteria</taxon>
        <taxon>Hyphomicrobiales</taxon>
        <taxon>Nitrobacteraceae</taxon>
        <taxon>Rhodoplanes</taxon>
    </lineage>
</organism>
<keyword evidence="2" id="KW-1185">Reference proteome</keyword>
<dbReference type="EMBL" id="NPEU01000124">
    <property type="protein sequence ID" value="RAI38476.1"/>
    <property type="molecule type" value="Genomic_DNA"/>
</dbReference>